<dbReference type="Gene3D" id="3.30.565.40">
    <property type="entry name" value="Fervidobacterium nodosum Rt17-B1 like"/>
    <property type="match status" value="1"/>
</dbReference>
<gene>
    <name evidence="2" type="ORF">JK629_10650</name>
</gene>
<keyword evidence="3" id="KW-1185">Reference proteome</keyword>
<reference evidence="2 3" key="1">
    <citation type="submission" date="2021-01" db="EMBL/GenBank/DDBJ databases">
        <title>Aequorivita sp. strain KX20305, a bacterium isolated from the sediment collected at a cold seep field in South China Sea.</title>
        <authorList>
            <person name="Zhang H."/>
            <person name="Li C."/>
        </authorList>
    </citation>
    <scope>NUCLEOTIDE SEQUENCE [LARGE SCALE GENOMIC DNA]</scope>
    <source>
        <strain evidence="2 3">KX20305</strain>
    </source>
</reference>
<organism evidence="2 3">
    <name type="scientific">Aequorivita iocasae</name>
    <dbReference type="NCBI Taxonomy" id="2803865"/>
    <lineage>
        <taxon>Bacteria</taxon>
        <taxon>Pseudomonadati</taxon>
        <taxon>Bacteroidota</taxon>
        <taxon>Flavobacteriia</taxon>
        <taxon>Flavobacteriales</taxon>
        <taxon>Flavobacteriaceae</taxon>
        <taxon>Aequorivita</taxon>
    </lineage>
</organism>
<accession>A0ABX7DRK8</accession>
<protein>
    <submittedName>
        <fullName evidence="2">DUF3298 domain-containing protein</fullName>
    </submittedName>
</protein>
<name>A0ABX7DRK8_9FLAO</name>
<proteinExistence type="predicted"/>
<evidence type="ECO:0000259" key="1">
    <source>
        <dbReference type="Pfam" id="PF11738"/>
    </source>
</evidence>
<dbReference type="EMBL" id="CP068439">
    <property type="protein sequence ID" value="QQX75789.1"/>
    <property type="molecule type" value="Genomic_DNA"/>
</dbReference>
<sequence length="288" mass="33755">MKILLTVIAVLTLIGCKNDTKNADVQSDPEDNPEEIVDSIQVSDRNLEAQQKTLIIKRQELLEKNDAKAELENLLISKSFLKEGDWYTLDFKYPYLNEKIKPQFENFNEYISNYYLDAKGVEKQILEEKRLCDSLGIPKQNELRRVDYKIYNLNDRLISVLFYKENHYTGAAHAAYTFDCLNFDLERAVFMNYEDFFNNGSEEELREILNTLLKEKINSGEMYYDCWAISADDFFDAKNNFVINDDVVEFYFDDCVICPSYTGTYSIKIPLQTLMPVLRKYKKNPLIL</sequence>
<dbReference type="Gene3D" id="3.90.640.20">
    <property type="entry name" value="Heat-shock cognate protein, ATPase"/>
    <property type="match status" value="1"/>
</dbReference>
<feature type="domain" description="DUF3298" evidence="1">
    <location>
        <begin position="194"/>
        <end position="271"/>
    </location>
</feature>
<dbReference type="RefSeq" id="WP_202335603.1">
    <property type="nucleotide sequence ID" value="NZ_CP068439.1"/>
</dbReference>
<dbReference type="Pfam" id="PF11738">
    <property type="entry name" value="DUF3298"/>
    <property type="match status" value="1"/>
</dbReference>
<dbReference type="InterPro" id="IPR021729">
    <property type="entry name" value="DUF3298"/>
</dbReference>
<dbReference type="InterPro" id="IPR037126">
    <property type="entry name" value="PdaC/RsiV-like_sf"/>
</dbReference>
<dbReference type="Proteomes" id="UP000629420">
    <property type="component" value="Chromosome"/>
</dbReference>
<dbReference type="PROSITE" id="PS51257">
    <property type="entry name" value="PROKAR_LIPOPROTEIN"/>
    <property type="match status" value="1"/>
</dbReference>
<evidence type="ECO:0000313" key="3">
    <source>
        <dbReference type="Proteomes" id="UP000629420"/>
    </source>
</evidence>
<evidence type="ECO:0000313" key="2">
    <source>
        <dbReference type="EMBL" id="QQX75789.1"/>
    </source>
</evidence>